<keyword evidence="2" id="KW-1185">Reference proteome</keyword>
<proteinExistence type="predicted"/>
<gene>
    <name evidence="1" type="ORF">Rhow_004547</name>
</gene>
<organism evidence="1 2">
    <name type="scientific">Rhodococcus wratislaviensis</name>
    <name type="common">Tsukamurella wratislaviensis</name>
    <dbReference type="NCBI Taxonomy" id="44752"/>
    <lineage>
        <taxon>Bacteria</taxon>
        <taxon>Bacillati</taxon>
        <taxon>Actinomycetota</taxon>
        <taxon>Actinomycetes</taxon>
        <taxon>Mycobacteriales</taxon>
        <taxon>Nocardiaceae</taxon>
        <taxon>Rhodococcus</taxon>
    </lineage>
</organism>
<dbReference type="EMBL" id="BHYM01000038">
    <property type="protein sequence ID" value="GCE40904.1"/>
    <property type="molecule type" value="Genomic_DNA"/>
</dbReference>
<accession>A0A402CBC6</accession>
<dbReference type="Proteomes" id="UP000287519">
    <property type="component" value="Unassembled WGS sequence"/>
</dbReference>
<name>A0A402CBC6_RHOWR</name>
<reference evidence="1 2" key="1">
    <citation type="submission" date="2018-11" db="EMBL/GenBank/DDBJ databases">
        <title>Microbial catabolism of amino acid.</title>
        <authorList>
            <person name="Hibi M."/>
            <person name="Ogawa J."/>
        </authorList>
    </citation>
    <scope>NUCLEOTIDE SEQUENCE [LARGE SCALE GENOMIC DNA]</scope>
    <source>
        <strain evidence="1 2">C31-06</strain>
    </source>
</reference>
<evidence type="ECO:0000313" key="2">
    <source>
        <dbReference type="Proteomes" id="UP000287519"/>
    </source>
</evidence>
<dbReference type="AlphaFoldDB" id="A0A402CBC6"/>
<protein>
    <submittedName>
        <fullName evidence="1">Uncharacterized protein</fullName>
    </submittedName>
</protein>
<sequence length="124" mass="13064">MELDAGAAETAPPAGIAEAPLLDEPWKLVVPAGTLITDITDILDGIEHAPLPWLGEPEAATAYPARRLRRISGSNKPIVHRYFGTQTALGLVAAGEGRTVLPPLALRGDPSDLRVDDGVCRPDP</sequence>
<dbReference type="Gene3D" id="3.40.190.10">
    <property type="entry name" value="Periplasmic binding protein-like II"/>
    <property type="match status" value="2"/>
</dbReference>
<comment type="caution">
    <text evidence="1">The sequence shown here is derived from an EMBL/GenBank/DDBJ whole genome shotgun (WGS) entry which is preliminary data.</text>
</comment>
<evidence type="ECO:0000313" key="1">
    <source>
        <dbReference type="EMBL" id="GCE40904.1"/>
    </source>
</evidence>